<dbReference type="Proteomes" id="UP000192342">
    <property type="component" value="Unassembled WGS sequence"/>
</dbReference>
<evidence type="ECO:0000256" key="1">
    <source>
        <dbReference type="SAM" id="MobiDB-lite"/>
    </source>
</evidence>
<feature type="transmembrane region" description="Helical" evidence="2">
    <location>
        <begin position="40"/>
        <end position="59"/>
    </location>
</feature>
<keyword evidence="2" id="KW-0812">Transmembrane</keyword>
<reference evidence="3 4" key="1">
    <citation type="submission" date="2013-04" db="EMBL/GenBank/DDBJ databases">
        <title>Oceanococcus atlanticus 22II-S10r2 Genome Sequencing.</title>
        <authorList>
            <person name="Lai Q."/>
            <person name="Li G."/>
            <person name="Shao Z."/>
        </authorList>
    </citation>
    <scope>NUCLEOTIDE SEQUENCE [LARGE SCALE GENOMIC DNA]</scope>
    <source>
        <strain evidence="3 4">22II-S10r2</strain>
    </source>
</reference>
<keyword evidence="2" id="KW-0472">Membrane</keyword>
<evidence type="ECO:0000313" key="4">
    <source>
        <dbReference type="Proteomes" id="UP000192342"/>
    </source>
</evidence>
<keyword evidence="2" id="KW-1133">Transmembrane helix</keyword>
<accession>A0A1Y1SHH9</accession>
<sequence>MTRVSDDRMTPSPSPASGGDGGGLLPQTVHRVTRDRVRWIALWVLCGALAIALLWALGLPAQLAQAWPQRDVPSAPPAVLHTDEHVRLLANHVMRAIGQTDVHAAYSAMLPHTVLSSAELNRLFQDATKQRASEAFVQRYGQTLGFEFVTSTQPSESLMRLSYIERSERQPIPWTFYFYRRKSVWVLSDFSWGGHLFEFFRNL</sequence>
<feature type="region of interest" description="Disordered" evidence="1">
    <location>
        <begin position="1"/>
        <end position="27"/>
    </location>
</feature>
<comment type="caution">
    <text evidence="3">The sequence shown here is derived from an EMBL/GenBank/DDBJ whole genome shotgun (WGS) entry which is preliminary data.</text>
</comment>
<name>A0A1Y1SHH9_9GAMM</name>
<proteinExistence type="predicted"/>
<keyword evidence="4" id="KW-1185">Reference proteome</keyword>
<dbReference type="STRING" id="1317117.ATO7_04195"/>
<gene>
    <name evidence="3" type="ORF">ATO7_04195</name>
</gene>
<dbReference type="EMBL" id="AQQV01000001">
    <property type="protein sequence ID" value="ORE89048.1"/>
    <property type="molecule type" value="Genomic_DNA"/>
</dbReference>
<dbReference type="AlphaFoldDB" id="A0A1Y1SHH9"/>
<evidence type="ECO:0000256" key="2">
    <source>
        <dbReference type="SAM" id="Phobius"/>
    </source>
</evidence>
<evidence type="ECO:0000313" key="3">
    <source>
        <dbReference type="EMBL" id="ORE89048.1"/>
    </source>
</evidence>
<organism evidence="3 4">
    <name type="scientific">Oceanococcus atlanticus</name>
    <dbReference type="NCBI Taxonomy" id="1317117"/>
    <lineage>
        <taxon>Bacteria</taxon>
        <taxon>Pseudomonadati</taxon>
        <taxon>Pseudomonadota</taxon>
        <taxon>Gammaproteobacteria</taxon>
        <taxon>Chromatiales</taxon>
        <taxon>Oceanococcaceae</taxon>
        <taxon>Oceanococcus</taxon>
    </lineage>
</organism>
<protein>
    <submittedName>
        <fullName evidence="3">Uncharacterized protein</fullName>
    </submittedName>
</protein>